<comment type="caution">
    <text evidence="2">The sequence shown here is derived from an EMBL/GenBank/DDBJ whole genome shotgun (WGS) entry which is preliminary data.</text>
</comment>
<evidence type="ECO:0000313" key="2">
    <source>
        <dbReference type="EMBL" id="HDX31282.1"/>
    </source>
</evidence>
<dbReference type="EMBL" id="DSMG01000078">
    <property type="protein sequence ID" value="HDX31282.1"/>
    <property type="molecule type" value="Genomic_DNA"/>
</dbReference>
<feature type="compositionally biased region" description="Basic and acidic residues" evidence="1">
    <location>
        <begin position="26"/>
        <end position="36"/>
    </location>
</feature>
<dbReference type="AlphaFoldDB" id="A0A7C1JK75"/>
<name>A0A7C1JK75_9CHLR</name>
<reference evidence="2" key="1">
    <citation type="journal article" date="2020" name="mSystems">
        <title>Genome- and Community-Level Interaction Insights into Carbon Utilization and Element Cycling Functions of Hydrothermarchaeota in Hydrothermal Sediment.</title>
        <authorList>
            <person name="Zhou Z."/>
            <person name="Liu Y."/>
            <person name="Xu W."/>
            <person name="Pan J."/>
            <person name="Luo Z.H."/>
            <person name="Li M."/>
        </authorList>
    </citation>
    <scope>NUCLEOTIDE SEQUENCE [LARGE SCALE GENOMIC DNA]</scope>
    <source>
        <strain evidence="2">SpSt-289</strain>
    </source>
</reference>
<gene>
    <name evidence="2" type="ORF">ENQ20_07270</name>
</gene>
<sequence>MSHAPAGHNDDQRIPTALCSAGGGKRGGDRRCDSRTGGDAGGGRRGNGRTDAFSRPLAGGGAGADGGSRSRACALHRRGGDGAA</sequence>
<feature type="region of interest" description="Disordered" evidence="1">
    <location>
        <begin position="1"/>
        <end position="84"/>
    </location>
</feature>
<accession>A0A7C1JK75</accession>
<organism evidence="2">
    <name type="scientific">Caldilinea aerophila</name>
    <dbReference type="NCBI Taxonomy" id="133453"/>
    <lineage>
        <taxon>Bacteria</taxon>
        <taxon>Bacillati</taxon>
        <taxon>Chloroflexota</taxon>
        <taxon>Caldilineae</taxon>
        <taxon>Caldilineales</taxon>
        <taxon>Caldilineaceae</taxon>
        <taxon>Caldilinea</taxon>
    </lineage>
</organism>
<protein>
    <submittedName>
        <fullName evidence="2">Uncharacterized protein</fullName>
    </submittedName>
</protein>
<evidence type="ECO:0000256" key="1">
    <source>
        <dbReference type="SAM" id="MobiDB-lite"/>
    </source>
</evidence>
<proteinExistence type="predicted"/>